<gene>
    <name evidence="1" type="ORF">MNBD_DELTA03-1812</name>
</gene>
<evidence type="ECO:0000313" key="1">
    <source>
        <dbReference type="EMBL" id="VAW33113.1"/>
    </source>
</evidence>
<dbReference type="EMBL" id="UOEX01000021">
    <property type="protein sequence ID" value="VAW33113.1"/>
    <property type="molecule type" value="Genomic_DNA"/>
</dbReference>
<organism evidence="1">
    <name type="scientific">hydrothermal vent metagenome</name>
    <dbReference type="NCBI Taxonomy" id="652676"/>
    <lineage>
        <taxon>unclassified sequences</taxon>
        <taxon>metagenomes</taxon>
        <taxon>ecological metagenomes</taxon>
    </lineage>
</organism>
<dbReference type="InterPro" id="IPR022265">
    <property type="entry name" value="CHP03790"/>
</dbReference>
<dbReference type="NCBIfam" id="TIGR03790">
    <property type="entry name" value="TIGR03790 family protein"/>
    <property type="match status" value="1"/>
</dbReference>
<proteinExistence type="predicted"/>
<reference evidence="1" key="1">
    <citation type="submission" date="2018-06" db="EMBL/GenBank/DDBJ databases">
        <authorList>
            <person name="Zhirakovskaya E."/>
        </authorList>
    </citation>
    <scope>NUCLEOTIDE SEQUENCE</scope>
</reference>
<evidence type="ECO:0008006" key="2">
    <source>
        <dbReference type="Google" id="ProtNLM"/>
    </source>
</evidence>
<sequence length="389" mass="43428">PAPHAALSPSQVAVIANQRVAESLKLARFYMAKRGIPAANLITIKTTRQEQVSRFAYEREIAKPVRDYLDERYGEIKCLVLMFGVPLKIRPPKLSFANRSALKRLRRQRDMIRQSGDKDKLKIVAGRIKELRKTNQRAAVDSEIALVRQGDYPLTGWLPNPAYLGWQGRKNSLVKRRLLMVSRLDGPSPKVVKRIINDALTAEKNGLTGKACFDARWPQPEPGKKLTGYAFYDNSIHQAAALLKKKMPVVLDDRPALFPAGAHLPAALYCGWYSLGKYIDAFDWQVGSVGYHIASSECATLKQPGSRVWCKVMLEKGICATLGPVNEPYVQAFPPPAMFFDLLTDGRFDLAESYMLSLPFLSWQMVLIGDPLYKVNLAGQRGVVNNSGV</sequence>
<feature type="non-terminal residue" evidence="1">
    <location>
        <position position="1"/>
    </location>
</feature>
<dbReference type="AlphaFoldDB" id="A0A3B0UYA8"/>
<protein>
    <recommendedName>
        <fullName evidence="2">TIGR03790 family protein</fullName>
    </recommendedName>
</protein>
<name>A0A3B0UYA8_9ZZZZ</name>
<accession>A0A3B0UYA8</accession>